<evidence type="ECO:0000256" key="1">
    <source>
        <dbReference type="SAM" id="MobiDB-lite"/>
    </source>
</evidence>
<protein>
    <submittedName>
        <fullName evidence="3">Tail fiber domain-containing protein</fullName>
    </submittedName>
</protein>
<evidence type="ECO:0000313" key="3">
    <source>
        <dbReference type="EMBL" id="MDP1028801.1"/>
    </source>
</evidence>
<dbReference type="PROSITE" id="PS51688">
    <property type="entry name" value="ICA"/>
    <property type="match status" value="1"/>
</dbReference>
<gene>
    <name evidence="3" type="ORF">Q5H91_16390</name>
</gene>
<reference evidence="3 4" key="1">
    <citation type="submission" date="2023-07" db="EMBL/GenBank/DDBJ databases">
        <authorList>
            <person name="Kim M.K."/>
        </authorList>
    </citation>
    <scope>NUCLEOTIDE SEQUENCE [LARGE SCALE GENOMIC DNA]</scope>
    <source>
        <strain evidence="3 4">KR1UV-12</strain>
    </source>
</reference>
<dbReference type="InterPro" id="IPR011049">
    <property type="entry name" value="Serralysin-like_metalloprot_C"/>
</dbReference>
<organism evidence="3 4">
    <name type="scientific">Sphingomonas aurea</name>
    <dbReference type="NCBI Taxonomy" id="3063994"/>
    <lineage>
        <taxon>Bacteria</taxon>
        <taxon>Pseudomonadati</taxon>
        <taxon>Pseudomonadota</taxon>
        <taxon>Alphaproteobacteria</taxon>
        <taxon>Sphingomonadales</taxon>
        <taxon>Sphingomonadaceae</taxon>
        <taxon>Sphingomonas</taxon>
    </lineage>
</organism>
<dbReference type="Gene3D" id="2.160.20.10">
    <property type="entry name" value="Single-stranded right-handed beta-helix, Pectin lyase-like"/>
    <property type="match status" value="1"/>
</dbReference>
<dbReference type="EMBL" id="JAUUDS010000014">
    <property type="protein sequence ID" value="MDP1028801.1"/>
    <property type="molecule type" value="Genomic_DNA"/>
</dbReference>
<feature type="domain" description="Peptidase S74" evidence="2">
    <location>
        <begin position="622"/>
        <end position="724"/>
    </location>
</feature>
<dbReference type="Proteomes" id="UP001230685">
    <property type="component" value="Unassembled WGS sequence"/>
</dbReference>
<evidence type="ECO:0000259" key="2">
    <source>
        <dbReference type="PROSITE" id="PS51688"/>
    </source>
</evidence>
<feature type="region of interest" description="Disordered" evidence="1">
    <location>
        <begin position="38"/>
        <end position="62"/>
    </location>
</feature>
<evidence type="ECO:0000313" key="4">
    <source>
        <dbReference type="Proteomes" id="UP001230685"/>
    </source>
</evidence>
<keyword evidence="4" id="KW-1185">Reference proteome</keyword>
<comment type="caution">
    <text evidence="3">The sequence shown here is derived from an EMBL/GenBank/DDBJ whole genome shotgun (WGS) entry which is preliminary data.</text>
</comment>
<name>A0ABT9EPQ2_9SPHN</name>
<dbReference type="Pfam" id="PF13884">
    <property type="entry name" value="Peptidase_S74"/>
    <property type="match status" value="1"/>
</dbReference>
<accession>A0ABT9EPQ2</accession>
<sequence length="724" mass="75637">MSDELPVSRRTILATASGASLSALSQALPATPMNTRRVLPSASQTSGDGPTASASDEFVQSGEGATRRTIAAKMSDFVSVADYGASADGQAQEQFAFTGAAASLSAGGPLDVTAGMHLVGPQTFGPARGNVHAYDTAVIGNRNLVADGTFATRLASAWHLVGFVRVSGGVKHEGGRPASLLQTIVVEPYASYVAVIDVESSIAGGMAIFLGGRPIFTEGDFSILALGKDTYKFVIFSYDVDGFVDLELRFDNDWSGVVSRINLSKVEREAPYDFFSISHDKRDFSNIFGIKFGRFLSGNIAIGDRLTSGLMSEKAGWNIAIGPRALSTNVDEFENTAIGAFVLEYNQASRNVAGGYSAFRYNTKGERNTGWGYKVFGRNSTGSNNTGVGFWAGLYNQLGNDNSYFGSRAGYYNSNGNYNSFFGSQAGLQNDGGLANTYIGAISGPYATGTQTFHYSHSTCVGAESKGYGSRTTAIGSEARCGSNPYDLGRAIATTATALGHRAVANDDGTAAIGGGASASGAHSTCLGEVSATNGASATALGASAYASETSTAIGAGAGRGLSGKSNISIGVGANSDGVTRSYENAIAIGNGAMCTTSNQLVLGNHATRQIRAATAVITTLSDKRDKANIEYLDTNHASCLLRSLKPARWIWKHRDRSGIEGSDVGFIAQDLLLSQTEAGADWLNLVDDSNANQLHAAPSRLIPILVSALQDALKRIEKLEKNV</sequence>
<dbReference type="Gene3D" id="2.150.10.10">
    <property type="entry name" value="Serralysin-like metalloprotease, C-terminal"/>
    <property type="match status" value="1"/>
</dbReference>
<dbReference type="PROSITE" id="PS51318">
    <property type="entry name" value="TAT"/>
    <property type="match status" value="1"/>
</dbReference>
<proteinExistence type="predicted"/>
<feature type="compositionally biased region" description="Polar residues" evidence="1">
    <location>
        <begin position="41"/>
        <end position="54"/>
    </location>
</feature>
<dbReference type="InterPro" id="IPR006311">
    <property type="entry name" value="TAT_signal"/>
</dbReference>
<dbReference type="RefSeq" id="WP_305174527.1">
    <property type="nucleotide sequence ID" value="NZ_JAUUDS010000014.1"/>
</dbReference>
<dbReference type="InterPro" id="IPR012334">
    <property type="entry name" value="Pectin_lyas_fold"/>
</dbReference>
<dbReference type="InterPro" id="IPR030392">
    <property type="entry name" value="S74_ICA"/>
</dbReference>